<reference evidence="2 3" key="1">
    <citation type="submission" date="2021-01" db="EMBL/GenBank/DDBJ databases">
        <title>Whole genome shotgun sequence of Plantactinospora mayteni NBRC 109088.</title>
        <authorList>
            <person name="Komaki H."/>
            <person name="Tamura T."/>
        </authorList>
    </citation>
    <scope>NUCLEOTIDE SEQUENCE [LARGE SCALE GENOMIC DNA]</scope>
    <source>
        <strain evidence="2 3">NBRC 109088</strain>
    </source>
</reference>
<evidence type="ECO:0000313" key="2">
    <source>
        <dbReference type="EMBL" id="GIG93471.1"/>
    </source>
</evidence>
<keyword evidence="3" id="KW-1185">Reference proteome</keyword>
<evidence type="ECO:0000256" key="1">
    <source>
        <dbReference type="SAM" id="MobiDB-lite"/>
    </source>
</evidence>
<gene>
    <name evidence="2" type="ORF">Pma05_00440</name>
</gene>
<sequence>MVLAEVAVLADVVVLADVAVRGVVVVLVDVVVLVEVAVLADVSEPCPGGRTQRIGTVILAGLPVPVGTLDPESARCRAVAATPADRCSTGVRGRSPRSGAWPCRRPPPPPAVGAATSDGDAGECGRTTGIRVSDLATVAAGCGCPAGIGAGGAAGRGTGRDPWRGPAAWAGTAVAAPPARGRAAGGTPSVRVGAGPSGCGDAAAGAETVDGVDRSGVTPECGDGSAGERGRRLVAGLGAATGRGRATIRGWASGGSGVPRPTGGRTCW</sequence>
<feature type="region of interest" description="Disordered" evidence="1">
    <location>
        <begin position="87"/>
        <end position="122"/>
    </location>
</feature>
<comment type="caution">
    <text evidence="2">The sequence shown here is derived from an EMBL/GenBank/DDBJ whole genome shotgun (WGS) entry which is preliminary data.</text>
</comment>
<organism evidence="2 3">
    <name type="scientific">Plantactinospora mayteni</name>
    <dbReference type="NCBI Taxonomy" id="566021"/>
    <lineage>
        <taxon>Bacteria</taxon>
        <taxon>Bacillati</taxon>
        <taxon>Actinomycetota</taxon>
        <taxon>Actinomycetes</taxon>
        <taxon>Micromonosporales</taxon>
        <taxon>Micromonosporaceae</taxon>
        <taxon>Plantactinospora</taxon>
    </lineage>
</organism>
<protein>
    <submittedName>
        <fullName evidence="2">Uncharacterized protein</fullName>
    </submittedName>
</protein>
<dbReference type="Proteomes" id="UP000621500">
    <property type="component" value="Unassembled WGS sequence"/>
</dbReference>
<proteinExistence type="predicted"/>
<dbReference type="EMBL" id="BONX01000001">
    <property type="protein sequence ID" value="GIG93471.1"/>
    <property type="molecule type" value="Genomic_DNA"/>
</dbReference>
<accession>A0ABQ4EFH0</accession>
<name>A0ABQ4EFH0_9ACTN</name>
<evidence type="ECO:0000313" key="3">
    <source>
        <dbReference type="Proteomes" id="UP000621500"/>
    </source>
</evidence>